<organism evidence="2 3">
    <name type="scientific">Salininema proteolyticum</name>
    <dbReference type="NCBI Taxonomy" id="1607685"/>
    <lineage>
        <taxon>Bacteria</taxon>
        <taxon>Bacillati</taxon>
        <taxon>Actinomycetota</taxon>
        <taxon>Actinomycetes</taxon>
        <taxon>Glycomycetales</taxon>
        <taxon>Glycomycetaceae</taxon>
        <taxon>Salininema</taxon>
    </lineage>
</organism>
<keyword evidence="1" id="KW-1133">Transmembrane helix</keyword>
<protein>
    <submittedName>
        <fullName evidence="2">Uncharacterized protein</fullName>
    </submittedName>
</protein>
<feature type="transmembrane region" description="Helical" evidence="1">
    <location>
        <begin position="107"/>
        <end position="125"/>
    </location>
</feature>
<feature type="transmembrane region" description="Helical" evidence="1">
    <location>
        <begin position="26"/>
        <end position="48"/>
    </location>
</feature>
<feature type="transmembrane region" description="Helical" evidence="1">
    <location>
        <begin position="54"/>
        <end position="76"/>
    </location>
</feature>
<gene>
    <name evidence="2" type="ORF">ACFPET_15605</name>
</gene>
<sequence length="369" mass="40116">MRQPDSVPVGGSAAAPPPVRQGRARVATAGGFAIGTGLLLAAVSIPSALEDGGIGALLGGALVVLVGLGFALAGLALILRERWAYWTCLGMSAALAIVTLVDGLRTGSGAIVSVLIYAVPVALLVRPSSHRRADRPFLAWRKRSGNGSSVPAQPQWTEGDERMHYTAALATHLVEERLHEWRPIPTRKRTDPGEIPLMETPVNPWTFRPVGDGTYMHRSSIAIGDTGFVATQQALTALGNAAAKWEAKENAKPRWVYEGYGEVLITDRRIHLLSADYNYSVYYGALDTVDLVNEENIYLRYNSDDGRDVHLQLNGFWAPLAFVLAAGSSFPNHPGWARHEWLPEGFEDHCARFGKEVPALRSPTERRPQ</sequence>
<name>A0ABV8U0K0_9ACTN</name>
<reference evidence="3" key="1">
    <citation type="journal article" date="2019" name="Int. J. Syst. Evol. Microbiol.">
        <title>The Global Catalogue of Microorganisms (GCM) 10K type strain sequencing project: providing services to taxonomists for standard genome sequencing and annotation.</title>
        <authorList>
            <consortium name="The Broad Institute Genomics Platform"/>
            <consortium name="The Broad Institute Genome Sequencing Center for Infectious Disease"/>
            <person name="Wu L."/>
            <person name="Ma J."/>
        </authorList>
    </citation>
    <scope>NUCLEOTIDE SEQUENCE [LARGE SCALE GENOMIC DNA]</scope>
    <source>
        <strain evidence="3">IBRC-M 10908</strain>
    </source>
</reference>
<dbReference type="RefSeq" id="WP_380622746.1">
    <property type="nucleotide sequence ID" value="NZ_JBHSDK010000021.1"/>
</dbReference>
<keyword evidence="1" id="KW-0812">Transmembrane</keyword>
<evidence type="ECO:0000313" key="2">
    <source>
        <dbReference type="EMBL" id="MFC4336629.1"/>
    </source>
</evidence>
<dbReference type="Proteomes" id="UP001595823">
    <property type="component" value="Unassembled WGS sequence"/>
</dbReference>
<dbReference type="EMBL" id="JBHSDK010000021">
    <property type="protein sequence ID" value="MFC4336629.1"/>
    <property type="molecule type" value="Genomic_DNA"/>
</dbReference>
<accession>A0ABV8U0K0</accession>
<feature type="transmembrane region" description="Helical" evidence="1">
    <location>
        <begin position="83"/>
        <end position="101"/>
    </location>
</feature>
<keyword evidence="3" id="KW-1185">Reference proteome</keyword>
<keyword evidence="1" id="KW-0472">Membrane</keyword>
<proteinExistence type="predicted"/>
<evidence type="ECO:0000256" key="1">
    <source>
        <dbReference type="SAM" id="Phobius"/>
    </source>
</evidence>
<evidence type="ECO:0000313" key="3">
    <source>
        <dbReference type="Proteomes" id="UP001595823"/>
    </source>
</evidence>
<comment type="caution">
    <text evidence="2">The sequence shown here is derived from an EMBL/GenBank/DDBJ whole genome shotgun (WGS) entry which is preliminary data.</text>
</comment>